<sequence length="327" mass="36318">MSVSCSHSISSTQVTLDRIFHNGLLDATCDKLLEFHCHNSNKQTLNLDSTARAFLVDYIIEIVKNLCEPTVPQSINDVCDRLDYSFPSKLRPSDSVIEELRGLAERGKKKTLYLPHEKVISCLKSACPRMDNSVALFLAHLMESTLSQIILWAVNFEAKLQSGVIEYTDIQHVCTLFGTPKMPKFSVCQTLPFLHRQSADYTEHAKELQLFIRASVEHLGIVVRVFGDSLVDEMAQLALAAESAFTGVAGSCELAIAAGNLYHAVTAAQSVFSQASELYNIMTLLRECVDDVFEGQTRLLGSCLIVSQSPTFFLISHISLFFIFPND</sequence>
<dbReference type="Proteomes" id="UP000728185">
    <property type="component" value="Unassembled WGS sequence"/>
</dbReference>
<dbReference type="AlphaFoldDB" id="A0A8E0RR09"/>
<evidence type="ECO:0000313" key="1">
    <source>
        <dbReference type="EMBL" id="KAA0189248.1"/>
    </source>
</evidence>
<comment type="caution">
    <text evidence="1">The sequence shown here is derived from an EMBL/GenBank/DDBJ whole genome shotgun (WGS) entry which is preliminary data.</text>
</comment>
<keyword evidence="2" id="KW-1185">Reference proteome</keyword>
<dbReference type="GO" id="GO:0046982">
    <property type="term" value="F:protein heterodimerization activity"/>
    <property type="evidence" value="ECO:0007669"/>
    <property type="project" value="InterPro"/>
</dbReference>
<reference evidence="1" key="1">
    <citation type="submission" date="2019-05" db="EMBL/GenBank/DDBJ databases">
        <title>Annotation for the trematode Fasciolopsis buski.</title>
        <authorList>
            <person name="Choi Y.-J."/>
        </authorList>
    </citation>
    <scope>NUCLEOTIDE SEQUENCE</scope>
    <source>
        <strain evidence="1">HT</strain>
        <tissue evidence="1">Whole worm</tissue>
    </source>
</reference>
<dbReference type="InterPro" id="IPR009072">
    <property type="entry name" value="Histone-fold"/>
</dbReference>
<name>A0A8E0RR09_9TREM</name>
<organism evidence="1 2">
    <name type="scientific">Fasciolopsis buskii</name>
    <dbReference type="NCBI Taxonomy" id="27845"/>
    <lineage>
        <taxon>Eukaryota</taxon>
        <taxon>Metazoa</taxon>
        <taxon>Spiralia</taxon>
        <taxon>Lophotrochozoa</taxon>
        <taxon>Platyhelminthes</taxon>
        <taxon>Trematoda</taxon>
        <taxon>Digenea</taxon>
        <taxon>Plagiorchiida</taxon>
        <taxon>Echinostomata</taxon>
        <taxon>Echinostomatoidea</taxon>
        <taxon>Fasciolidae</taxon>
        <taxon>Fasciolopsis</taxon>
    </lineage>
</organism>
<dbReference type="Gene3D" id="1.10.20.10">
    <property type="entry name" value="Histone, subunit A"/>
    <property type="match status" value="1"/>
</dbReference>
<evidence type="ECO:0000313" key="2">
    <source>
        <dbReference type="Proteomes" id="UP000728185"/>
    </source>
</evidence>
<dbReference type="OrthoDB" id="546434at2759"/>
<gene>
    <name evidence="1" type="ORF">FBUS_09206</name>
</gene>
<protein>
    <submittedName>
        <fullName evidence="1">Putative ras GTP exchange factor son of sevenless</fullName>
    </submittedName>
</protein>
<dbReference type="EMBL" id="LUCM01007890">
    <property type="protein sequence ID" value="KAA0189248.1"/>
    <property type="molecule type" value="Genomic_DNA"/>
</dbReference>
<proteinExistence type="predicted"/>
<accession>A0A8E0RR09</accession>